<evidence type="ECO:0000256" key="1">
    <source>
        <dbReference type="SAM" id="MobiDB-lite"/>
    </source>
</evidence>
<evidence type="ECO:0000313" key="2">
    <source>
        <dbReference type="EMBL" id="CAG2211268.1"/>
    </source>
</evidence>
<feature type="compositionally biased region" description="Polar residues" evidence="1">
    <location>
        <begin position="31"/>
        <end position="41"/>
    </location>
</feature>
<feature type="compositionally biased region" description="Basic and acidic residues" evidence="1">
    <location>
        <begin position="20"/>
        <end position="30"/>
    </location>
</feature>
<dbReference type="EMBL" id="CAJPWZ010001257">
    <property type="protein sequence ID" value="CAG2211268.1"/>
    <property type="molecule type" value="Genomic_DNA"/>
</dbReference>
<dbReference type="OrthoDB" id="10520353at2759"/>
<protein>
    <submittedName>
        <fullName evidence="2">Uncharacterized protein</fullName>
    </submittedName>
</protein>
<feature type="region of interest" description="Disordered" evidence="1">
    <location>
        <begin position="1"/>
        <end position="41"/>
    </location>
</feature>
<accession>A0A8S3RP02</accession>
<comment type="caution">
    <text evidence="2">The sequence shown here is derived from an EMBL/GenBank/DDBJ whole genome shotgun (WGS) entry which is preliminary data.</text>
</comment>
<dbReference type="Proteomes" id="UP000683360">
    <property type="component" value="Unassembled WGS sequence"/>
</dbReference>
<dbReference type="SUPFAM" id="SSF47781">
    <property type="entry name" value="RuvA domain 2-like"/>
    <property type="match status" value="1"/>
</dbReference>
<gene>
    <name evidence="2" type="ORF">MEDL_25386</name>
</gene>
<name>A0A8S3RP02_MYTED</name>
<organism evidence="2 3">
    <name type="scientific">Mytilus edulis</name>
    <name type="common">Blue mussel</name>
    <dbReference type="NCBI Taxonomy" id="6550"/>
    <lineage>
        <taxon>Eukaryota</taxon>
        <taxon>Metazoa</taxon>
        <taxon>Spiralia</taxon>
        <taxon>Lophotrochozoa</taxon>
        <taxon>Mollusca</taxon>
        <taxon>Bivalvia</taxon>
        <taxon>Autobranchia</taxon>
        <taxon>Pteriomorphia</taxon>
        <taxon>Mytilida</taxon>
        <taxon>Mytiloidea</taxon>
        <taxon>Mytilidae</taxon>
        <taxon>Mytilinae</taxon>
        <taxon>Mytilus</taxon>
    </lineage>
</organism>
<dbReference type="AlphaFoldDB" id="A0A8S3RP02"/>
<reference evidence="2" key="1">
    <citation type="submission" date="2021-03" db="EMBL/GenBank/DDBJ databases">
        <authorList>
            <person name="Bekaert M."/>
        </authorList>
    </citation>
    <scope>NUCLEOTIDE SEQUENCE</scope>
</reference>
<proteinExistence type="predicted"/>
<evidence type="ECO:0000313" key="3">
    <source>
        <dbReference type="Proteomes" id="UP000683360"/>
    </source>
</evidence>
<sequence length="196" mass="22577">MVDKRSSQVQSKDPMHQNTFRHENGKHENSSHSTKSSQSVNVSIVNDKEGKSEEDTKVLHTSHKTHSSVLLAAAPIWSDSTERDINMDKVCVNFCGYDELLLIPSVGQITADRIWELRKQGDITPEMLVTIPHIRMDVVHQFIDYTTLCDVKFVDHVEDDLEDFVPSFRGRSKMNMVKRRRQKFLICRQLLKKVSP</sequence>
<dbReference type="InterPro" id="IPR010994">
    <property type="entry name" value="RuvA_2-like"/>
</dbReference>
<keyword evidence="3" id="KW-1185">Reference proteome</keyword>